<dbReference type="Proteomes" id="UP000664859">
    <property type="component" value="Unassembled WGS sequence"/>
</dbReference>
<evidence type="ECO:0000256" key="1">
    <source>
        <dbReference type="SAM" id="SignalP"/>
    </source>
</evidence>
<accession>A0A836CPB3</accession>
<comment type="caution">
    <text evidence="2">The sequence shown here is derived from an EMBL/GenBank/DDBJ whole genome shotgun (WGS) entry which is preliminary data.</text>
</comment>
<reference evidence="2" key="1">
    <citation type="submission" date="2021-02" db="EMBL/GenBank/DDBJ databases">
        <title>First Annotated Genome of the Yellow-green Alga Tribonema minus.</title>
        <authorList>
            <person name="Mahan K.M."/>
        </authorList>
    </citation>
    <scope>NUCLEOTIDE SEQUENCE</scope>
    <source>
        <strain evidence="2">UTEX B ZZ1240</strain>
    </source>
</reference>
<organism evidence="2 3">
    <name type="scientific">Tribonema minus</name>
    <dbReference type="NCBI Taxonomy" id="303371"/>
    <lineage>
        <taxon>Eukaryota</taxon>
        <taxon>Sar</taxon>
        <taxon>Stramenopiles</taxon>
        <taxon>Ochrophyta</taxon>
        <taxon>PX clade</taxon>
        <taxon>Xanthophyceae</taxon>
        <taxon>Tribonematales</taxon>
        <taxon>Tribonemataceae</taxon>
        <taxon>Tribonema</taxon>
    </lineage>
</organism>
<dbReference type="EMBL" id="JAFCMP010000002">
    <property type="protein sequence ID" value="KAG5192699.1"/>
    <property type="molecule type" value="Genomic_DNA"/>
</dbReference>
<feature type="chain" id="PRO_5032720476" evidence="1">
    <location>
        <begin position="21"/>
        <end position="383"/>
    </location>
</feature>
<feature type="signal peptide" evidence="1">
    <location>
        <begin position="1"/>
        <end position="20"/>
    </location>
</feature>
<protein>
    <submittedName>
        <fullName evidence="2">Uncharacterized protein</fullName>
    </submittedName>
</protein>
<name>A0A836CPB3_9STRA</name>
<keyword evidence="1" id="KW-0732">Signal</keyword>
<keyword evidence="3" id="KW-1185">Reference proteome</keyword>
<proteinExistence type="predicted"/>
<dbReference type="AlphaFoldDB" id="A0A836CPB3"/>
<dbReference type="OrthoDB" id="10681387at2759"/>
<evidence type="ECO:0000313" key="3">
    <source>
        <dbReference type="Proteomes" id="UP000664859"/>
    </source>
</evidence>
<gene>
    <name evidence="2" type="ORF">JKP88DRAFT_292111</name>
</gene>
<evidence type="ECO:0000313" key="2">
    <source>
        <dbReference type="EMBL" id="KAG5192699.1"/>
    </source>
</evidence>
<sequence>MVMWKALLAPAAVAVPLASAFMPASARLSSLRLPSAFGGIARSLPCLPLHMAPADWQSAEETAKAALEPLLDSAVNAGILQPGALDAMKGMRGVITAYYTEGITDIQGWLDQVLTRVTSKRTTAQPAGTMTADRARAALATYLVKYRRRAVIVIEINSEVTPHTLCEILLAAKQLGFDEMLATFVIVVSASRSALGVPIGLSELRVRRYSAPDFTEAEAHQYIQQRLPKFPGIAANITSLVGEHAMHLVEVSEACREAKSAEECVEHAHAYREVGVRDAQDTLRNFIAIAKKNGTFSKDDSRLFLEQLRAGKPALFKEDACVAFGFTELDTLLAALAKWHAFVIDPFKKQVSMQSHFMWIAMGQYLQEQKQQHAKQQQQAGEQ</sequence>